<dbReference type="Proteomes" id="UP000283269">
    <property type="component" value="Unassembled WGS sequence"/>
</dbReference>
<gene>
    <name evidence="2" type="ORF">CVT25_011111</name>
</gene>
<dbReference type="STRING" id="93625.A0A409WGM9"/>
<dbReference type="EMBL" id="NHYD01003434">
    <property type="protein sequence ID" value="PPQ77676.1"/>
    <property type="molecule type" value="Genomic_DNA"/>
</dbReference>
<keyword evidence="3" id="KW-1185">Reference proteome</keyword>
<protein>
    <recommendedName>
        <fullName evidence="1">F-box domain-containing protein</fullName>
    </recommendedName>
</protein>
<sequence length="413" mass="47561">MFFERLPVDLIAEILGELDLDSLVKMAYVSKRFYSVASDPSLNPWRRPIMRMLHVHMYEAALKHLSVRLTVPRRNWIEILALARPSFVLYDATLPNLRSEEWEECFRRRFLPSWEKWRKDSSWKEAYLKYDLSSPKCSPFYCMCTNERPRVLHRVWHRSVSTCTSDEAWTKYIVLNRNGSANELEVSSRNYNPFSVFNEMKMQSNLSHLETCIKLVVELSDVRILAFGTLAKPRSDLTVNPNAHLFLTPPGIAASRPGNALTKLASRNRLSLVDDHGVYPMSASTVPAFCAYFDIDWVDTLVANRFLVFKDYHNPVVTYKRLIYPQPATIHANYPLFTAGGGDSRWNDLDDIEESGLHWVGALMITAQLICPSRDFDNGRHQYASFAWDDLWAIAPWMDEIITKRINGAGLGN</sequence>
<dbReference type="PROSITE" id="PS50181">
    <property type="entry name" value="FBOX"/>
    <property type="match status" value="1"/>
</dbReference>
<evidence type="ECO:0000313" key="2">
    <source>
        <dbReference type="EMBL" id="PPQ77676.1"/>
    </source>
</evidence>
<dbReference type="AlphaFoldDB" id="A0A409WGM9"/>
<dbReference type="Gene3D" id="1.20.1280.50">
    <property type="match status" value="1"/>
</dbReference>
<proteinExistence type="predicted"/>
<organism evidence="2 3">
    <name type="scientific">Psilocybe cyanescens</name>
    <dbReference type="NCBI Taxonomy" id="93625"/>
    <lineage>
        <taxon>Eukaryota</taxon>
        <taxon>Fungi</taxon>
        <taxon>Dikarya</taxon>
        <taxon>Basidiomycota</taxon>
        <taxon>Agaricomycotina</taxon>
        <taxon>Agaricomycetes</taxon>
        <taxon>Agaricomycetidae</taxon>
        <taxon>Agaricales</taxon>
        <taxon>Agaricineae</taxon>
        <taxon>Strophariaceae</taxon>
        <taxon>Psilocybe</taxon>
    </lineage>
</organism>
<feature type="domain" description="F-box" evidence="1">
    <location>
        <begin position="1"/>
        <end position="48"/>
    </location>
</feature>
<evidence type="ECO:0000313" key="3">
    <source>
        <dbReference type="Proteomes" id="UP000283269"/>
    </source>
</evidence>
<dbReference type="InParanoid" id="A0A409WGM9"/>
<reference evidence="2 3" key="1">
    <citation type="journal article" date="2018" name="Evol. Lett.">
        <title>Horizontal gene cluster transfer increased hallucinogenic mushroom diversity.</title>
        <authorList>
            <person name="Reynolds H.T."/>
            <person name="Vijayakumar V."/>
            <person name="Gluck-Thaler E."/>
            <person name="Korotkin H.B."/>
            <person name="Matheny P.B."/>
            <person name="Slot J.C."/>
        </authorList>
    </citation>
    <scope>NUCLEOTIDE SEQUENCE [LARGE SCALE GENOMIC DNA]</scope>
    <source>
        <strain evidence="2 3">2631</strain>
    </source>
</reference>
<evidence type="ECO:0000259" key="1">
    <source>
        <dbReference type="PROSITE" id="PS50181"/>
    </source>
</evidence>
<name>A0A409WGM9_PSICY</name>
<dbReference type="InterPro" id="IPR036047">
    <property type="entry name" value="F-box-like_dom_sf"/>
</dbReference>
<comment type="caution">
    <text evidence="2">The sequence shown here is derived from an EMBL/GenBank/DDBJ whole genome shotgun (WGS) entry which is preliminary data.</text>
</comment>
<accession>A0A409WGM9</accession>
<dbReference type="OrthoDB" id="2532648at2759"/>
<dbReference type="Pfam" id="PF12937">
    <property type="entry name" value="F-box-like"/>
    <property type="match status" value="1"/>
</dbReference>
<dbReference type="SUPFAM" id="SSF81383">
    <property type="entry name" value="F-box domain"/>
    <property type="match status" value="1"/>
</dbReference>
<dbReference type="InterPro" id="IPR001810">
    <property type="entry name" value="F-box_dom"/>
</dbReference>